<dbReference type="PANTHER" id="PTHR14136">
    <property type="entry name" value="BTB_POZ DOMAIN-CONTAINING PROTEIN KCTD9"/>
    <property type="match status" value="1"/>
</dbReference>
<gene>
    <name evidence="1" type="ORF">AAEJ74_20500</name>
</gene>
<accession>A0ABU9ETK1</accession>
<proteinExistence type="predicted"/>
<comment type="caution">
    <text evidence="1">The sequence shown here is derived from an EMBL/GenBank/DDBJ whole genome shotgun (WGS) entry which is preliminary data.</text>
</comment>
<dbReference type="Proteomes" id="UP001387447">
    <property type="component" value="Unassembled WGS sequence"/>
</dbReference>
<keyword evidence="2" id="KW-1185">Reference proteome</keyword>
<reference evidence="1 2" key="1">
    <citation type="journal article" date="2024" name="Front. Microbiol.">
        <title>Transcriptomic insights into the dominance of two phototrophs throughout the water column of a tropical hypersaline-alkaline crater lake (Dziani Dzaha, Mayotte).</title>
        <authorList>
            <person name="Duperron S."/>
            <person name="Halary S."/>
            <person name="Bouly J.-P."/>
            <person name="Roussel T."/>
            <person name="Hugoni M."/>
            <person name="Bruto M."/>
            <person name="Oger P."/>
            <person name="Duval C."/>
            <person name="Woo A."/>
            <person name="Jezequiel D."/>
            <person name="Ader M."/>
            <person name="Leboulanger C."/>
            <person name="Agogue H."/>
            <person name="Grossi V."/>
            <person name="Trousselier M."/>
            <person name="Bernard C."/>
        </authorList>
    </citation>
    <scope>NUCLEOTIDE SEQUENCE [LARGE SCALE GENOMIC DNA]</scope>
    <source>
        <strain evidence="1 2">PMC 851.14</strain>
    </source>
</reference>
<dbReference type="Gene3D" id="2.160.20.80">
    <property type="entry name" value="E3 ubiquitin-protein ligase SopA"/>
    <property type="match status" value="3"/>
</dbReference>
<dbReference type="SUPFAM" id="SSF141571">
    <property type="entry name" value="Pentapeptide repeat-like"/>
    <property type="match status" value="2"/>
</dbReference>
<protein>
    <submittedName>
        <fullName evidence="1">Pentapeptide repeat-containing protein</fullName>
    </submittedName>
</protein>
<dbReference type="PANTHER" id="PTHR14136:SF17">
    <property type="entry name" value="BTB_POZ DOMAIN-CONTAINING PROTEIN KCTD9"/>
    <property type="match status" value="1"/>
</dbReference>
<evidence type="ECO:0000313" key="2">
    <source>
        <dbReference type="Proteomes" id="UP001387447"/>
    </source>
</evidence>
<dbReference type="EMBL" id="JBBWYZ010000018">
    <property type="protein sequence ID" value="MEK9513985.1"/>
    <property type="molecule type" value="Genomic_DNA"/>
</dbReference>
<evidence type="ECO:0000313" key="1">
    <source>
        <dbReference type="EMBL" id="MEK9513985.1"/>
    </source>
</evidence>
<sequence>MPTLNWSEKGMDAEELLLEYQSGNRDFSAILLCEANLSRVNLSQANFTEAVLSVTNFSGANLTGVNLTRAKLNVSKLSGAILQGANLNEAVLNVANLIRADLSQANLVDASLIRAELMRAELSEAIVNGANLTEADLREATLRHADLQQTNLSGANLSEACLILSNLERSNLTRADLTRADLRGVNLRNAELRQAELNGADLRGANLSGANLRWANLSGANLSGANLEATQLSGASLRGANLSGASLLNCSAIHADLTQANLIDCDWTDANLRGSALTGTKLYGLSRFSLIADEITCDWIDLSPNGDGSKIQRFSSQQAHQFFNVESPTVQIRINAPLDPDNHCILASIYRQIIQHYPFIKSPPSIDIGSRRTLLSFRIDDEEQLFLTAYVVILPFADVAKTRECILESLRMLTLENSSQMGVRLSNQVIQFGIDIIKKISRLEDHLLSEKLQEEIDGNHPFFHHPTQTILSNLVGEYLAIHSHPEFGRKFSHIPGLMDLSKITPEKYRQMAMATPDIFTSFVASFDSP</sequence>
<name>A0ABU9ETK1_LIMFS</name>
<dbReference type="Pfam" id="PF00805">
    <property type="entry name" value="Pentapeptide"/>
    <property type="match status" value="6"/>
</dbReference>
<dbReference type="InterPro" id="IPR051082">
    <property type="entry name" value="Pentapeptide-BTB/POZ_domain"/>
</dbReference>
<dbReference type="InterPro" id="IPR001646">
    <property type="entry name" value="5peptide_repeat"/>
</dbReference>
<organism evidence="1 2">
    <name type="scientific">Limnospira fusiformis PMC 851.14</name>
    <dbReference type="NCBI Taxonomy" id="2219512"/>
    <lineage>
        <taxon>Bacteria</taxon>
        <taxon>Bacillati</taxon>
        <taxon>Cyanobacteriota</taxon>
        <taxon>Cyanophyceae</taxon>
        <taxon>Oscillatoriophycideae</taxon>
        <taxon>Oscillatoriales</taxon>
        <taxon>Sirenicapillariaceae</taxon>
        <taxon>Limnospira</taxon>
    </lineage>
</organism>